<dbReference type="AlphaFoldDB" id="A0A1M5S3W7"/>
<dbReference type="Proteomes" id="UP000184212">
    <property type="component" value="Unassembled WGS sequence"/>
</dbReference>
<accession>A0A1M5S3W7</accession>
<dbReference type="STRING" id="947013.SAMN04488109_3735"/>
<dbReference type="Gene3D" id="2.60.120.620">
    <property type="entry name" value="q2cbj1_9rhob like domain"/>
    <property type="match status" value="1"/>
</dbReference>
<organism evidence="1 2">
    <name type="scientific">Chryseolinea serpens</name>
    <dbReference type="NCBI Taxonomy" id="947013"/>
    <lineage>
        <taxon>Bacteria</taxon>
        <taxon>Pseudomonadati</taxon>
        <taxon>Bacteroidota</taxon>
        <taxon>Cytophagia</taxon>
        <taxon>Cytophagales</taxon>
        <taxon>Fulvivirgaceae</taxon>
        <taxon>Chryseolinea</taxon>
    </lineage>
</organism>
<reference evidence="1 2" key="1">
    <citation type="submission" date="2016-11" db="EMBL/GenBank/DDBJ databases">
        <authorList>
            <person name="Jaros S."/>
            <person name="Januszkiewicz K."/>
            <person name="Wedrychowicz H."/>
        </authorList>
    </citation>
    <scope>NUCLEOTIDE SEQUENCE [LARGE SCALE GENOMIC DNA]</scope>
    <source>
        <strain evidence="1 2">DSM 24574</strain>
    </source>
</reference>
<dbReference type="RefSeq" id="WP_073136830.1">
    <property type="nucleotide sequence ID" value="NZ_FQWQ01000002.1"/>
</dbReference>
<dbReference type="OrthoDB" id="870003at2"/>
<keyword evidence="2" id="KW-1185">Reference proteome</keyword>
<sequence>MKYTVNDTELSYEVTGPRAWGDERVLLNDAVDLTAATPWSATGFSIEQLFDAATYSTFMYNTRRLLLKSWHEGGLSVDDDFDLEQYHTQVRDFEEHLKAIERTKLLSTKDFPVPVRMVEDRISELCQVALVAKNPFDGQSIFHFRVIRPRQADNNPLHRDVWLDDYDDCINLYIPVAGSNAQSSLILIPGSHRWPESRIEKTVEGAVINGVRFNVPGVTDIRGPYQVTRPDPGVNEVLMFSPYLIHGGAINLNQDQTRISIEMRLWKR</sequence>
<evidence type="ECO:0000313" key="2">
    <source>
        <dbReference type="Proteomes" id="UP000184212"/>
    </source>
</evidence>
<evidence type="ECO:0008006" key="3">
    <source>
        <dbReference type="Google" id="ProtNLM"/>
    </source>
</evidence>
<dbReference type="SUPFAM" id="SSF51197">
    <property type="entry name" value="Clavaminate synthase-like"/>
    <property type="match status" value="1"/>
</dbReference>
<gene>
    <name evidence="1" type="ORF">SAMN04488109_3735</name>
</gene>
<evidence type="ECO:0000313" key="1">
    <source>
        <dbReference type="EMBL" id="SHH33181.1"/>
    </source>
</evidence>
<dbReference type="EMBL" id="FQWQ01000002">
    <property type="protein sequence ID" value="SHH33181.1"/>
    <property type="molecule type" value="Genomic_DNA"/>
</dbReference>
<proteinExistence type="predicted"/>
<name>A0A1M5S3W7_9BACT</name>
<protein>
    <recommendedName>
        <fullName evidence="3">Phytanoyl-CoA dioxygenase (PhyH)</fullName>
    </recommendedName>
</protein>